<feature type="signal peptide" evidence="12">
    <location>
        <begin position="1"/>
        <end position="17"/>
    </location>
</feature>
<dbReference type="Pfam" id="PF14828">
    <property type="entry name" value="Amnionless"/>
    <property type="match status" value="1"/>
</dbReference>
<accession>A0A2T7PFY4</accession>
<dbReference type="EMBL" id="PZQS01000004">
    <property type="protein sequence ID" value="PVD32290.1"/>
    <property type="molecule type" value="Genomic_DNA"/>
</dbReference>
<comment type="caution">
    <text evidence="13">The sequence shown here is derived from an EMBL/GenBank/DDBJ whole genome shotgun (WGS) entry which is preliminary data.</text>
</comment>
<evidence type="ECO:0000256" key="1">
    <source>
        <dbReference type="ARBA" id="ARBA00004251"/>
    </source>
</evidence>
<evidence type="ECO:0000256" key="9">
    <source>
        <dbReference type="ARBA" id="ARBA00023136"/>
    </source>
</evidence>
<evidence type="ECO:0000256" key="7">
    <source>
        <dbReference type="ARBA" id="ARBA00022927"/>
    </source>
</evidence>
<organism evidence="13 14">
    <name type="scientific">Pomacea canaliculata</name>
    <name type="common">Golden apple snail</name>
    <dbReference type="NCBI Taxonomy" id="400727"/>
    <lineage>
        <taxon>Eukaryota</taxon>
        <taxon>Metazoa</taxon>
        <taxon>Spiralia</taxon>
        <taxon>Lophotrochozoa</taxon>
        <taxon>Mollusca</taxon>
        <taxon>Gastropoda</taxon>
        <taxon>Caenogastropoda</taxon>
        <taxon>Architaenioglossa</taxon>
        <taxon>Ampullarioidea</taxon>
        <taxon>Ampullariidae</taxon>
        <taxon>Pomacea</taxon>
    </lineage>
</organism>
<evidence type="ECO:0000256" key="8">
    <source>
        <dbReference type="ARBA" id="ARBA00022989"/>
    </source>
</evidence>
<keyword evidence="6 12" id="KW-0732">Signal</keyword>
<dbReference type="GO" id="GO:0030139">
    <property type="term" value="C:endocytic vesicle"/>
    <property type="evidence" value="ECO:0007669"/>
    <property type="project" value="TreeGrafter"/>
</dbReference>
<protein>
    <recommendedName>
        <fullName evidence="2">Protein amnionless</fullName>
    </recommendedName>
</protein>
<keyword evidence="8 11" id="KW-1133">Transmembrane helix</keyword>
<evidence type="ECO:0000256" key="12">
    <source>
        <dbReference type="SAM" id="SignalP"/>
    </source>
</evidence>
<feature type="region of interest" description="Disordered" evidence="10">
    <location>
        <begin position="421"/>
        <end position="440"/>
    </location>
</feature>
<dbReference type="STRING" id="400727.A0A2T7PFY4"/>
<dbReference type="Proteomes" id="UP000245119">
    <property type="component" value="Linkage Group LG4"/>
</dbReference>
<dbReference type="GO" id="GO:0015031">
    <property type="term" value="P:protein transport"/>
    <property type="evidence" value="ECO:0007669"/>
    <property type="project" value="UniProtKB-KW"/>
</dbReference>
<keyword evidence="5 11" id="KW-0812">Transmembrane</keyword>
<keyword evidence="7" id="KW-0653">Protein transport</keyword>
<keyword evidence="14" id="KW-1185">Reference proteome</keyword>
<sequence length="514" mass="55971">MMKIIVFLFLFIDTSSAAYKRWLPDTNFENPHNWNVGRAPCGNDRVLIPDDSPVVYMQMNTTLQELILPTNGEIILGNNVQLAFTQAPLDSAGCPEVGGDVEFTAIHPQQWVDPNNWCTTQTEYGDDCLPSMLLETEQVPCVNDDVVFQRYHTYYINLGSDLKLTVKTLKLMGKSFTTSTFAQFQNSSDGQKIFSVKSPSAAGTTITITRQGCNNNGRCPCRSENDQIISEICAVQARRCSRAACSLPIKPVGACCDMCDYLTLLPPAGAVLNGKTGQGFNFDAFKNLLQQNFFNNNTDVQTAVSLTSPGNVQIVLQSETGSKSTKLAHIIKADIDADLKTGGHKYALNDINYVDSGTETADKMTDGQEGIPKLTIAAIIIGVLLLMTFVTIALLVWKCGRSRILQGIHLRRHLHLNLGRKREPPSGAATPPHTVGSLDPGFANPLYDSSPFEKNVPSEMELRSPKEEQPTFDAGDSASGFNNPLYGAGSFFADPAAIPETSIDVEASEAQNNA</sequence>
<gene>
    <name evidence="13" type="ORF">C0Q70_07723</name>
</gene>
<dbReference type="GO" id="GO:0016324">
    <property type="term" value="C:apical plasma membrane"/>
    <property type="evidence" value="ECO:0007669"/>
    <property type="project" value="TreeGrafter"/>
</dbReference>
<reference evidence="13 14" key="1">
    <citation type="submission" date="2018-04" db="EMBL/GenBank/DDBJ databases">
        <title>The genome of golden apple snail Pomacea canaliculata provides insight into stress tolerance and invasive adaptation.</title>
        <authorList>
            <person name="Liu C."/>
            <person name="Liu B."/>
            <person name="Ren Y."/>
            <person name="Zhang Y."/>
            <person name="Wang H."/>
            <person name="Li S."/>
            <person name="Jiang F."/>
            <person name="Yin L."/>
            <person name="Zhang G."/>
            <person name="Qian W."/>
            <person name="Fan W."/>
        </authorList>
    </citation>
    <scope>NUCLEOTIDE SEQUENCE [LARGE SCALE GENOMIC DNA]</scope>
    <source>
        <strain evidence="13">SZHN2017</strain>
        <tissue evidence="13">Muscle</tissue>
    </source>
</reference>
<comment type="subcellular location">
    <subcellularLocation>
        <location evidence="1">Cell membrane</location>
        <topology evidence="1">Single-pass type I membrane protein</topology>
    </subcellularLocation>
</comment>
<dbReference type="AlphaFoldDB" id="A0A2T7PFY4"/>
<evidence type="ECO:0000256" key="5">
    <source>
        <dbReference type="ARBA" id="ARBA00022692"/>
    </source>
</evidence>
<evidence type="ECO:0000256" key="3">
    <source>
        <dbReference type="ARBA" id="ARBA00022448"/>
    </source>
</evidence>
<keyword evidence="3" id="KW-0813">Transport</keyword>
<keyword evidence="9 11" id="KW-0472">Membrane</keyword>
<dbReference type="PANTHER" id="PTHR14995">
    <property type="entry name" value="AMNIONLESS"/>
    <property type="match status" value="1"/>
</dbReference>
<evidence type="ECO:0000256" key="4">
    <source>
        <dbReference type="ARBA" id="ARBA00022475"/>
    </source>
</evidence>
<feature type="chain" id="PRO_5015648992" description="Protein amnionless" evidence="12">
    <location>
        <begin position="18"/>
        <end position="514"/>
    </location>
</feature>
<dbReference type="GO" id="GO:0006898">
    <property type="term" value="P:receptor-mediated endocytosis"/>
    <property type="evidence" value="ECO:0007669"/>
    <property type="project" value="TreeGrafter"/>
</dbReference>
<feature type="transmembrane region" description="Helical" evidence="11">
    <location>
        <begin position="374"/>
        <end position="397"/>
    </location>
</feature>
<feature type="compositionally biased region" description="Basic and acidic residues" evidence="10">
    <location>
        <begin position="460"/>
        <end position="469"/>
    </location>
</feature>
<evidence type="ECO:0000313" key="13">
    <source>
        <dbReference type="EMBL" id="PVD32290.1"/>
    </source>
</evidence>
<dbReference type="InterPro" id="IPR026112">
    <property type="entry name" value="AMN"/>
</dbReference>
<evidence type="ECO:0000256" key="10">
    <source>
        <dbReference type="SAM" id="MobiDB-lite"/>
    </source>
</evidence>
<evidence type="ECO:0000313" key="14">
    <source>
        <dbReference type="Proteomes" id="UP000245119"/>
    </source>
</evidence>
<evidence type="ECO:0000256" key="2">
    <source>
        <dbReference type="ARBA" id="ARBA00021200"/>
    </source>
</evidence>
<dbReference type="PANTHER" id="PTHR14995:SF2">
    <property type="entry name" value="PROTEIN AMNIONLESS"/>
    <property type="match status" value="1"/>
</dbReference>
<proteinExistence type="predicted"/>
<evidence type="ECO:0000256" key="6">
    <source>
        <dbReference type="ARBA" id="ARBA00022729"/>
    </source>
</evidence>
<dbReference type="OrthoDB" id="10067964at2759"/>
<evidence type="ECO:0000256" key="11">
    <source>
        <dbReference type="SAM" id="Phobius"/>
    </source>
</evidence>
<keyword evidence="4" id="KW-1003">Cell membrane</keyword>
<name>A0A2T7PFY4_POMCA</name>
<feature type="region of interest" description="Disordered" evidence="10">
    <location>
        <begin position="449"/>
        <end position="480"/>
    </location>
</feature>